<evidence type="ECO:0000256" key="1">
    <source>
        <dbReference type="SAM" id="MobiDB-lite"/>
    </source>
</evidence>
<name>A0A2G3A5R7_CAPAN</name>
<evidence type="ECO:0000313" key="3">
    <source>
        <dbReference type="Proteomes" id="UP000222542"/>
    </source>
</evidence>
<keyword evidence="3" id="KW-1185">Reference proteome</keyword>
<dbReference type="Proteomes" id="UP000222542">
    <property type="component" value="Unassembled WGS sequence"/>
</dbReference>
<dbReference type="Gramene" id="PHT89558">
    <property type="protein sequence ID" value="PHT89558"/>
    <property type="gene ID" value="T459_04671"/>
</dbReference>
<feature type="region of interest" description="Disordered" evidence="1">
    <location>
        <begin position="20"/>
        <end position="67"/>
    </location>
</feature>
<dbReference type="EMBL" id="AYRZ02000002">
    <property type="protein sequence ID" value="PHT89558.1"/>
    <property type="molecule type" value="Genomic_DNA"/>
</dbReference>
<dbReference type="AlphaFoldDB" id="A0A2G3A5R7"/>
<gene>
    <name evidence="2" type="ORF">T459_04671</name>
</gene>
<evidence type="ECO:0000313" key="2">
    <source>
        <dbReference type="EMBL" id="PHT89558.1"/>
    </source>
</evidence>
<reference evidence="2 3" key="2">
    <citation type="journal article" date="2017" name="Genome Biol.">
        <title>New reference genome sequences of hot pepper reveal the massive evolution of plant disease-resistance genes by retroduplication.</title>
        <authorList>
            <person name="Kim S."/>
            <person name="Park J."/>
            <person name="Yeom S.I."/>
            <person name="Kim Y.M."/>
            <person name="Seo E."/>
            <person name="Kim K.T."/>
            <person name="Kim M.S."/>
            <person name="Lee J.M."/>
            <person name="Cheong K."/>
            <person name="Shin H.S."/>
            <person name="Kim S.B."/>
            <person name="Han K."/>
            <person name="Lee J."/>
            <person name="Park M."/>
            <person name="Lee H.A."/>
            <person name="Lee H.Y."/>
            <person name="Lee Y."/>
            <person name="Oh S."/>
            <person name="Lee J.H."/>
            <person name="Choi E."/>
            <person name="Choi E."/>
            <person name="Lee S.E."/>
            <person name="Jeon J."/>
            <person name="Kim H."/>
            <person name="Choi G."/>
            <person name="Song H."/>
            <person name="Lee J."/>
            <person name="Lee S.C."/>
            <person name="Kwon J.K."/>
            <person name="Lee H.Y."/>
            <person name="Koo N."/>
            <person name="Hong Y."/>
            <person name="Kim R.W."/>
            <person name="Kang W.H."/>
            <person name="Huh J.H."/>
            <person name="Kang B.C."/>
            <person name="Yang T.J."/>
            <person name="Lee Y.H."/>
            <person name="Bennetzen J.L."/>
            <person name="Choi D."/>
        </authorList>
    </citation>
    <scope>NUCLEOTIDE SEQUENCE [LARGE SCALE GENOMIC DNA]</scope>
    <source>
        <strain evidence="3">cv. CM334</strain>
    </source>
</reference>
<organism evidence="2 3">
    <name type="scientific">Capsicum annuum</name>
    <name type="common">Capsicum pepper</name>
    <dbReference type="NCBI Taxonomy" id="4072"/>
    <lineage>
        <taxon>Eukaryota</taxon>
        <taxon>Viridiplantae</taxon>
        <taxon>Streptophyta</taxon>
        <taxon>Embryophyta</taxon>
        <taxon>Tracheophyta</taxon>
        <taxon>Spermatophyta</taxon>
        <taxon>Magnoliopsida</taxon>
        <taxon>eudicotyledons</taxon>
        <taxon>Gunneridae</taxon>
        <taxon>Pentapetalae</taxon>
        <taxon>asterids</taxon>
        <taxon>lamiids</taxon>
        <taxon>Solanales</taxon>
        <taxon>Solanaceae</taxon>
        <taxon>Solanoideae</taxon>
        <taxon>Capsiceae</taxon>
        <taxon>Capsicum</taxon>
    </lineage>
</organism>
<dbReference type="PANTHER" id="PTHR47592:SF24">
    <property type="entry name" value="BNACNNG30200D PROTEIN"/>
    <property type="match status" value="1"/>
</dbReference>
<proteinExistence type="predicted"/>
<feature type="compositionally biased region" description="Basic and acidic residues" evidence="1">
    <location>
        <begin position="20"/>
        <end position="32"/>
    </location>
</feature>
<protein>
    <submittedName>
        <fullName evidence="2">Uncharacterized protein</fullName>
    </submittedName>
</protein>
<sequence length="148" mass="17033">MKHKRKKMTVQDIIVKLHIEEDNKATERRSKENSAMNGANIVEDDPNNSKKWKKDGQQSNQPKKKFKGKFFNCGKISHKFTDCCTPKKGKKKDQANMDESKNEMDGLCAMLLECNLVGNSREWWMNSGATRHFCPNKEFFAVFALAQS</sequence>
<dbReference type="PANTHER" id="PTHR47592">
    <property type="entry name" value="PBF68 PROTEIN"/>
    <property type="match status" value="1"/>
</dbReference>
<comment type="caution">
    <text evidence="2">The sequence shown here is derived from an EMBL/GenBank/DDBJ whole genome shotgun (WGS) entry which is preliminary data.</text>
</comment>
<reference evidence="2 3" key="1">
    <citation type="journal article" date="2014" name="Nat. Genet.">
        <title>Genome sequence of the hot pepper provides insights into the evolution of pungency in Capsicum species.</title>
        <authorList>
            <person name="Kim S."/>
            <person name="Park M."/>
            <person name="Yeom S.I."/>
            <person name="Kim Y.M."/>
            <person name="Lee J.M."/>
            <person name="Lee H.A."/>
            <person name="Seo E."/>
            <person name="Choi J."/>
            <person name="Cheong K."/>
            <person name="Kim K.T."/>
            <person name="Jung K."/>
            <person name="Lee G.W."/>
            <person name="Oh S.K."/>
            <person name="Bae C."/>
            <person name="Kim S.B."/>
            <person name="Lee H.Y."/>
            <person name="Kim S.Y."/>
            <person name="Kim M.S."/>
            <person name="Kang B.C."/>
            <person name="Jo Y.D."/>
            <person name="Yang H.B."/>
            <person name="Jeong H.J."/>
            <person name="Kang W.H."/>
            <person name="Kwon J.K."/>
            <person name="Shin C."/>
            <person name="Lim J.Y."/>
            <person name="Park J.H."/>
            <person name="Huh J.H."/>
            <person name="Kim J.S."/>
            <person name="Kim B.D."/>
            <person name="Cohen O."/>
            <person name="Paran I."/>
            <person name="Suh M.C."/>
            <person name="Lee S.B."/>
            <person name="Kim Y.K."/>
            <person name="Shin Y."/>
            <person name="Noh S.J."/>
            <person name="Park J."/>
            <person name="Seo Y.S."/>
            <person name="Kwon S.Y."/>
            <person name="Kim H.A."/>
            <person name="Park J.M."/>
            <person name="Kim H.J."/>
            <person name="Choi S.B."/>
            <person name="Bosland P.W."/>
            <person name="Reeves G."/>
            <person name="Jo S.H."/>
            <person name="Lee B.W."/>
            <person name="Cho H.T."/>
            <person name="Choi H.S."/>
            <person name="Lee M.S."/>
            <person name="Yu Y."/>
            <person name="Do Choi Y."/>
            <person name="Park B.S."/>
            <person name="van Deynze A."/>
            <person name="Ashrafi H."/>
            <person name="Hill T."/>
            <person name="Kim W.T."/>
            <person name="Pai H.S."/>
            <person name="Ahn H.K."/>
            <person name="Yeam I."/>
            <person name="Giovannoni J.J."/>
            <person name="Rose J.K."/>
            <person name="Sorensen I."/>
            <person name="Lee S.J."/>
            <person name="Kim R.W."/>
            <person name="Choi I.Y."/>
            <person name="Choi B.S."/>
            <person name="Lim J.S."/>
            <person name="Lee Y.H."/>
            <person name="Choi D."/>
        </authorList>
    </citation>
    <scope>NUCLEOTIDE SEQUENCE [LARGE SCALE GENOMIC DNA]</scope>
    <source>
        <strain evidence="3">cv. CM334</strain>
    </source>
</reference>
<accession>A0A2G3A5R7</accession>